<organism evidence="6 7">
    <name type="scientific">Isosphaera pallida (strain ATCC 43644 / DSM 9630 / IS1B)</name>
    <dbReference type="NCBI Taxonomy" id="575540"/>
    <lineage>
        <taxon>Bacteria</taxon>
        <taxon>Pseudomonadati</taxon>
        <taxon>Planctomycetota</taxon>
        <taxon>Planctomycetia</taxon>
        <taxon>Isosphaerales</taxon>
        <taxon>Isosphaeraceae</taxon>
        <taxon>Isosphaera</taxon>
    </lineage>
</organism>
<accession>E8R0K3</accession>
<dbReference type="SUPFAM" id="SSF50952">
    <property type="entry name" value="Soluble quinoprotein glucose dehydrogenase"/>
    <property type="match status" value="1"/>
</dbReference>
<dbReference type="NCBIfam" id="TIGR02604">
    <property type="entry name" value="Piru_Ver_Nterm"/>
    <property type="match status" value="1"/>
</dbReference>
<dbReference type="GO" id="GO:0020037">
    <property type="term" value="F:heme binding"/>
    <property type="evidence" value="ECO:0007669"/>
    <property type="project" value="InterPro"/>
</dbReference>
<dbReference type="InterPro" id="IPR009056">
    <property type="entry name" value="Cyt_c-like_dom"/>
</dbReference>
<gene>
    <name evidence="6" type="ordered locus">Isop_2769</name>
</gene>
<sequence length="1198" mass="132254">MSNSSGPIRSRRNQRGWVALGLLLGGLLIGQAGEIPAAPLRDDVSTRSGFDRTTGVVPTDEAGRPLNLGFETGDLTDWRIVRGDAFAGQPIAGDTVSVRRGDMTSNHAGRFWLGGFERHGDAPRGVIESAAFRVTHPYATFLIAGGAHRETRVELVDAHRDEVIFTAFGDESEVLKPVAVDLRPHQRRLVKLRVIDDHSGHWGHINYDDFRFHDQPPVVPKRLTRDQYAHAGLDPQRAAEVMEVPEGFEVRLAAAEPEVRQPIALAYDDRGRLWVAEAYSYPIRVPADQARDRILIFEDTTGDGQLDSRKVFIEGLNLVSGLELGFGGVFVGAAPELLFIPDRDHDDTPDGPPQVLLDGWGYQDTHETLNAFIWGPDGWLYGCHGVFTHSRVGKPGTPDNQRVPINAGVWRYRPQDGRFEVFAEGTSNPWGVDFNDRGQAFITACVIPHLYHLVPGGRYQRQSGSHFNPHTYDDIKTIADHLHYVGNNPHGGNGRSNDAGGGHAHCGAMIYLGGAWPAAYRDQIFFNNIHGARINVDALEPFRSGYLGTHRPDFLLANDSWSQIVNLRYGPDGQVFMIDWYDRQQCHRTEVEVHDRSNGRIFQIRHTASAPASKLSVNLANCSNADLVAHQLHPNDWFVRHARRLLMERPVDPETRKALATIAFDHPDETRRLRGLWALHVHGGLTEEQLLKLMQDDAPSVRGWAARLSSENGSPAPDIRAALIEQARRESAAEVRLELASAVGRWPVERRGEMLAALLAHGEDADDPNLPLMIWYALEPLAASQPSNALTLAARGRIPRVLAFATRRVASQGTPDALGLVMERVAAAEDAVTRRIMLAEINAALKGRRNVTAPPGWAEWFAQLIQTETDAQARSELLNLASTFGDPAALRVLTNLVRDSKAPAPQRLDALAALIQSRVAGLDQLLLDRLDDPDLQPAAIRALAVVDHPEIGARLIALYDRLPRDQRRDILLTLAARLGTARELLDAVERQAIPASDLTADIVRNLRNHKNTDLDQTLTKVWGRVSSGGDPAEIQRQLERYSRLLDRTDLPKPNVVRGKALFAKVCGQCHKLHGEGGDVGPELTGSNRGDRNYLLTNILNPNELIGKDYLAHVVALTDGRVITGIIRAETERTLTLVTANEVLTLDKSDIDERQPSDASMMPEGLLTPLTDQEVRDLIEYLARPAPPTAEELDAAATR</sequence>
<reference evidence="6 7" key="2">
    <citation type="journal article" date="2011" name="Stand. Genomic Sci.">
        <title>Complete genome sequence of Isosphaera pallida type strain (IS1B).</title>
        <authorList>
            <consortium name="US DOE Joint Genome Institute (JGI-PGF)"/>
            <person name="Goker M."/>
            <person name="Cleland D."/>
            <person name="Saunders E."/>
            <person name="Lapidus A."/>
            <person name="Nolan M."/>
            <person name="Lucas S."/>
            <person name="Hammon N."/>
            <person name="Deshpande S."/>
            <person name="Cheng J.F."/>
            <person name="Tapia R."/>
            <person name="Han C."/>
            <person name="Goodwin L."/>
            <person name="Pitluck S."/>
            <person name="Liolios K."/>
            <person name="Pagani I."/>
            <person name="Ivanova N."/>
            <person name="Mavromatis K."/>
            <person name="Pati A."/>
            <person name="Chen A."/>
            <person name="Palaniappan K."/>
            <person name="Land M."/>
            <person name="Hauser L."/>
            <person name="Chang Y.J."/>
            <person name="Jeffries C.D."/>
            <person name="Detter J.C."/>
            <person name="Beck B."/>
            <person name="Woyke T."/>
            <person name="Bristow J."/>
            <person name="Eisen J.A."/>
            <person name="Markowitz V."/>
            <person name="Hugenholtz P."/>
            <person name="Kyrpides N.C."/>
            <person name="Klenk H.P."/>
        </authorList>
    </citation>
    <scope>NUCLEOTIDE SEQUENCE [LARGE SCALE GENOMIC DNA]</scope>
    <source>
        <strain evidence="7">ATCC 43644 / DSM 9630 / IS1B</strain>
    </source>
</reference>
<protein>
    <submittedName>
        <fullName evidence="6">Membrane-bound dehydrogenase domain protein</fullName>
    </submittedName>
</protein>
<dbReference type="Proteomes" id="UP000008631">
    <property type="component" value="Chromosome"/>
</dbReference>
<dbReference type="GO" id="GO:0009055">
    <property type="term" value="F:electron transfer activity"/>
    <property type="evidence" value="ECO:0007669"/>
    <property type="project" value="InterPro"/>
</dbReference>
<keyword evidence="1 4" id="KW-0349">Heme</keyword>
<proteinExistence type="predicted"/>
<evidence type="ECO:0000256" key="4">
    <source>
        <dbReference type="PROSITE-ProRule" id="PRU00433"/>
    </source>
</evidence>
<dbReference type="InterPro" id="IPR055557">
    <property type="entry name" value="DUF7133"/>
</dbReference>
<dbReference type="KEGG" id="ipa:Isop_2769"/>
<dbReference type="Gene3D" id="2.120.10.30">
    <property type="entry name" value="TolB, C-terminal domain"/>
    <property type="match status" value="1"/>
</dbReference>
<dbReference type="EMBL" id="CP002353">
    <property type="protein sequence ID" value="ADV63335.1"/>
    <property type="molecule type" value="Genomic_DNA"/>
</dbReference>
<dbReference type="eggNOG" id="COG2010">
    <property type="taxonomic scope" value="Bacteria"/>
</dbReference>
<reference key="1">
    <citation type="submission" date="2010-11" db="EMBL/GenBank/DDBJ databases">
        <title>The complete sequence of chromosome of Isophaera pallida ATCC 43644.</title>
        <authorList>
            <consortium name="US DOE Joint Genome Institute (JGI-PGF)"/>
            <person name="Lucas S."/>
            <person name="Copeland A."/>
            <person name="Lapidus A."/>
            <person name="Bruce D."/>
            <person name="Goodwin L."/>
            <person name="Pitluck S."/>
            <person name="Kyrpides N."/>
            <person name="Mavromatis K."/>
            <person name="Pagani I."/>
            <person name="Ivanova N."/>
            <person name="Saunders E."/>
            <person name="Brettin T."/>
            <person name="Detter J.C."/>
            <person name="Han C."/>
            <person name="Tapia R."/>
            <person name="Land M."/>
            <person name="Hauser L."/>
            <person name="Markowitz V."/>
            <person name="Cheng J.-F."/>
            <person name="Hugenholtz P."/>
            <person name="Woyke T."/>
            <person name="Wu D."/>
            <person name="Eisen J.A."/>
        </authorList>
    </citation>
    <scope>NUCLEOTIDE SEQUENCE</scope>
    <source>
        <strain>ATCC 43644</strain>
    </source>
</reference>
<dbReference type="eggNOG" id="COG2133">
    <property type="taxonomic scope" value="Bacteria"/>
</dbReference>
<dbReference type="InterPro" id="IPR011989">
    <property type="entry name" value="ARM-like"/>
</dbReference>
<evidence type="ECO:0000256" key="1">
    <source>
        <dbReference type="ARBA" id="ARBA00022617"/>
    </source>
</evidence>
<dbReference type="STRING" id="575540.Isop_2769"/>
<dbReference type="InterPro" id="IPR011041">
    <property type="entry name" value="Quinoprot_gluc/sorb_DH_b-prop"/>
</dbReference>
<keyword evidence="3 4" id="KW-0408">Iron</keyword>
<dbReference type="GO" id="GO:0046872">
    <property type="term" value="F:metal ion binding"/>
    <property type="evidence" value="ECO:0007669"/>
    <property type="project" value="UniProtKB-KW"/>
</dbReference>
<dbReference type="PANTHER" id="PTHR33546">
    <property type="entry name" value="LARGE, MULTIFUNCTIONAL SECRETED PROTEIN-RELATED"/>
    <property type="match status" value="1"/>
</dbReference>
<dbReference type="SUPFAM" id="SSF48371">
    <property type="entry name" value="ARM repeat"/>
    <property type="match status" value="1"/>
</dbReference>
<dbReference type="SUPFAM" id="SSF46626">
    <property type="entry name" value="Cytochrome c"/>
    <property type="match status" value="1"/>
</dbReference>
<dbReference type="PROSITE" id="PS51007">
    <property type="entry name" value="CYTC"/>
    <property type="match status" value="1"/>
</dbReference>
<feature type="domain" description="Cytochrome c" evidence="5">
    <location>
        <begin position="1053"/>
        <end position="1185"/>
    </location>
</feature>
<dbReference type="InterPro" id="IPR013428">
    <property type="entry name" value="Membrane-bound_put_N"/>
</dbReference>
<dbReference type="InterPro" id="IPR016024">
    <property type="entry name" value="ARM-type_fold"/>
</dbReference>
<dbReference type="Pfam" id="PF00034">
    <property type="entry name" value="Cytochrom_C"/>
    <property type="match status" value="1"/>
</dbReference>
<dbReference type="InterPro" id="IPR036909">
    <property type="entry name" value="Cyt_c-like_dom_sf"/>
</dbReference>
<dbReference type="HOGENOM" id="CLU_004500_1_0_0"/>
<keyword evidence="2 4" id="KW-0479">Metal-binding</keyword>
<dbReference type="InParanoid" id="E8R0K3"/>
<dbReference type="Gene3D" id="1.10.760.10">
    <property type="entry name" value="Cytochrome c-like domain"/>
    <property type="match status" value="1"/>
</dbReference>
<dbReference type="AlphaFoldDB" id="E8R0K3"/>
<dbReference type="NCBIfam" id="TIGR02603">
    <property type="entry name" value="CxxCH_TIGR02603"/>
    <property type="match status" value="1"/>
</dbReference>
<dbReference type="InterPro" id="IPR013427">
    <property type="entry name" value="Haem-bd_dom_put"/>
</dbReference>
<evidence type="ECO:0000313" key="6">
    <source>
        <dbReference type="EMBL" id="ADV63335.1"/>
    </source>
</evidence>
<evidence type="ECO:0000256" key="3">
    <source>
        <dbReference type="ARBA" id="ARBA00023004"/>
    </source>
</evidence>
<evidence type="ECO:0000313" key="7">
    <source>
        <dbReference type="Proteomes" id="UP000008631"/>
    </source>
</evidence>
<keyword evidence="7" id="KW-1185">Reference proteome</keyword>
<evidence type="ECO:0000256" key="2">
    <source>
        <dbReference type="ARBA" id="ARBA00022723"/>
    </source>
</evidence>
<dbReference type="Pfam" id="PF23500">
    <property type="entry name" value="DUF7133"/>
    <property type="match status" value="1"/>
</dbReference>
<dbReference type="PANTHER" id="PTHR33546:SF1">
    <property type="entry name" value="LARGE, MULTIFUNCTIONAL SECRETED PROTEIN"/>
    <property type="match status" value="1"/>
</dbReference>
<evidence type="ECO:0000259" key="5">
    <source>
        <dbReference type="PROSITE" id="PS51007"/>
    </source>
</evidence>
<dbReference type="eggNOG" id="COG1413">
    <property type="taxonomic scope" value="Bacteria"/>
</dbReference>
<dbReference type="InterPro" id="IPR011042">
    <property type="entry name" value="6-blade_b-propeller_TolB-like"/>
</dbReference>
<name>E8R0K3_ISOPI</name>
<dbReference type="Gene3D" id="1.25.10.10">
    <property type="entry name" value="Leucine-rich Repeat Variant"/>
    <property type="match status" value="1"/>
</dbReference>